<proteinExistence type="predicted"/>
<dbReference type="EMBL" id="JACHFV010000009">
    <property type="protein sequence ID" value="MBB5295918.1"/>
    <property type="molecule type" value="Genomic_DNA"/>
</dbReference>
<feature type="compositionally biased region" description="Basic and acidic residues" evidence="1">
    <location>
        <begin position="81"/>
        <end position="96"/>
    </location>
</feature>
<accession>A0AAJ5JXW9</accession>
<comment type="caution">
    <text evidence="3">The sequence shown here is derived from an EMBL/GenBank/DDBJ whole genome shotgun (WGS) entry which is preliminary data.</text>
</comment>
<protein>
    <submittedName>
        <fullName evidence="3">Uncharacterized protein</fullName>
    </submittedName>
</protein>
<evidence type="ECO:0000313" key="2">
    <source>
        <dbReference type="EMBL" id="MBB5295918.1"/>
    </source>
</evidence>
<reference evidence="3 4" key="1">
    <citation type="submission" date="2019-04" db="EMBL/GenBank/DDBJ databases">
        <title>Deinococcus metalilatus MA1002 mutant No.5.</title>
        <authorList>
            <person name="Park W."/>
            <person name="Park C."/>
        </authorList>
    </citation>
    <scope>NUCLEOTIDE SEQUENCE [LARGE SCALE GENOMIC DNA]</scope>
    <source>
        <strain evidence="3 4">MA1002-m5</strain>
    </source>
</reference>
<dbReference type="Proteomes" id="UP000536909">
    <property type="component" value="Unassembled WGS sequence"/>
</dbReference>
<name>A0AAJ5JXW9_9DEIO</name>
<organism evidence="3 4">
    <name type="scientific">Deinococcus metallilatus</name>
    <dbReference type="NCBI Taxonomy" id="1211322"/>
    <lineage>
        <taxon>Bacteria</taxon>
        <taxon>Thermotogati</taxon>
        <taxon>Deinococcota</taxon>
        <taxon>Deinococci</taxon>
        <taxon>Deinococcales</taxon>
        <taxon>Deinococcaceae</taxon>
        <taxon>Deinococcus</taxon>
    </lineage>
</organism>
<dbReference type="Proteomes" id="UP000308000">
    <property type="component" value="Unassembled WGS sequence"/>
</dbReference>
<dbReference type="RefSeq" id="WP_129118480.1">
    <property type="nucleotide sequence ID" value="NZ_BSUI01000008.1"/>
</dbReference>
<gene>
    <name evidence="3" type="ORF">FCS05_12140</name>
    <name evidence="2" type="ORF">HNQ10_002757</name>
</gene>
<dbReference type="AlphaFoldDB" id="A0AAJ5JXW9"/>
<evidence type="ECO:0000256" key="1">
    <source>
        <dbReference type="SAM" id="MobiDB-lite"/>
    </source>
</evidence>
<evidence type="ECO:0000313" key="5">
    <source>
        <dbReference type="Proteomes" id="UP000536909"/>
    </source>
</evidence>
<reference evidence="2 5" key="2">
    <citation type="submission" date="2020-08" db="EMBL/GenBank/DDBJ databases">
        <title>Genomic Encyclopedia of Type Strains, Phase IV (KMG-IV): sequencing the most valuable type-strain genomes for metagenomic binning, comparative biology and taxonomic classification.</title>
        <authorList>
            <person name="Goeker M."/>
        </authorList>
    </citation>
    <scope>NUCLEOTIDE SEQUENCE [LARGE SCALE GENOMIC DNA]</scope>
    <source>
        <strain evidence="2 5">DSM 105434</strain>
    </source>
</reference>
<feature type="region of interest" description="Disordered" evidence="1">
    <location>
        <begin position="46"/>
        <end position="102"/>
    </location>
</feature>
<evidence type="ECO:0000313" key="3">
    <source>
        <dbReference type="EMBL" id="TLK25789.1"/>
    </source>
</evidence>
<evidence type="ECO:0000313" key="4">
    <source>
        <dbReference type="Proteomes" id="UP000308000"/>
    </source>
</evidence>
<sequence length="102" mass="11668">MGKRDRSGPQPAYVTLRDLPGTRVMFWMVEDCPYCGGPHVHPAGNLRTADPGERLGEQAAPCDPARTYELLLPPRPKKKNNKQERRKERRSGRLRDWDDENG</sequence>
<dbReference type="EMBL" id="VBRC01000008">
    <property type="protein sequence ID" value="TLK25789.1"/>
    <property type="molecule type" value="Genomic_DNA"/>
</dbReference>
<keyword evidence="5" id="KW-1185">Reference proteome</keyword>